<feature type="transmembrane region" description="Helical" evidence="1">
    <location>
        <begin position="17"/>
        <end position="36"/>
    </location>
</feature>
<evidence type="ECO:0000256" key="1">
    <source>
        <dbReference type="SAM" id="Phobius"/>
    </source>
</evidence>
<gene>
    <name evidence="2" type="ORF">HB943_11690</name>
</gene>
<proteinExistence type="predicted"/>
<protein>
    <submittedName>
        <fullName evidence="2">Uncharacterized protein</fullName>
    </submittedName>
</protein>
<reference evidence="2 3" key="1">
    <citation type="submission" date="2020-03" db="EMBL/GenBank/DDBJ databases">
        <title>Soil Listeria distribution.</title>
        <authorList>
            <person name="Liao J."/>
            <person name="Wiedmann M."/>
        </authorList>
    </citation>
    <scope>NUCLEOTIDE SEQUENCE [LARGE SCALE GENOMIC DNA]</scope>
    <source>
        <strain evidence="2 3">FSL L7-1523</strain>
    </source>
</reference>
<dbReference type="AlphaFoldDB" id="A0A841Z9Y3"/>
<keyword evidence="1" id="KW-1133">Transmembrane helix</keyword>
<name>A0A841Z9Y3_9LIST</name>
<dbReference type="RefSeq" id="WP_185426565.1">
    <property type="nucleotide sequence ID" value="NZ_JAARRL010000019.1"/>
</dbReference>
<evidence type="ECO:0000313" key="2">
    <source>
        <dbReference type="EMBL" id="MBC1501266.1"/>
    </source>
</evidence>
<accession>A0A841Z9Y3</accession>
<dbReference type="EMBL" id="JAARRL010000019">
    <property type="protein sequence ID" value="MBC1501266.1"/>
    <property type="molecule type" value="Genomic_DNA"/>
</dbReference>
<keyword evidence="1" id="KW-0472">Membrane</keyword>
<organism evidence="2 3">
    <name type="scientific">Listeria weihenstephanensis</name>
    <dbReference type="NCBI Taxonomy" id="1006155"/>
    <lineage>
        <taxon>Bacteria</taxon>
        <taxon>Bacillati</taxon>
        <taxon>Bacillota</taxon>
        <taxon>Bacilli</taxon>
        <taxon>Bacillales</taxon>
        <taxon>Listeriaceae</taxon>
        <taxon>Listeria</taxon>
    </lineage>
</organism>
<dbReference type="Proteomes" id="UP000564536">
    <property type="component" value="Unassembled WGS sequence"/>
</dbReference>
<keyword evidence="1" id="KW-0812">Transmembrane</keyword>
<sequence length="287" mass="31374">MIAIKGKEGTVLSIKKYLVPILIIAAVAAIVVVFLVTKEDDSAPADSELNLQKISNPIFLKSNGYISLHKGETFSLSLPFLIGETNIDKISEVTFDTPDLQAEVDDITENKDSKDAETKIGYINLNISSDKVGQFTAQKMTLVSADRSVTVNIGELIFDVDASKPPADLTFAGAGVQASMKSYHLEVQNKDKFNAVKIKRVEAKTDAMLLQSIAFSVPPGDEAVSHELDLNTDSSKYLWFILKPKVTYVASGQEAITSGYPTYLGLSEWTEKKLNTVIKNKGNSEYK</sequence>
<evidence type="ECO:0000313" key="3">
    <source>
        <dbReference type="Proteomes" id="UP000564536"/>
    </source>
</evidence>
<comment type="caution">
    <text evidence="2">The sequence shown here is derived from an EMBL/GenBank/DDBJ whole genome shotgun (WGS) entry which is preliminary data.</text>
</comment>